<dbReference type="Pfam" id="PF24346">
    <property type="entry name" value="DUF7507"/>
    <property type="match status" value="1"/>
</dbReference>
<feature type="domain" description="SpaA-like prealbumin fold" evidence="2">
    <location>
        <begin position="517"/>
        <end position="615"/>
    </location>
</feature>
<dbReference type="Proteomes" id="UP001500016">
    <property type="component" value="Unassembled WGS sequence"/>
</dbReference>
<gene>
    <name evidence="4" type="ORF">GCM10009801_69800</name>
</gene>
<feature type="domain" description="DUF7507" evidence="3">
    <location>
        <begin position="405"/>
        <end position="498"/>
    </location>
</feature>
<name>A0ABP5IE96_9ACTN</name>
<evidence type="ECO:0008006" key="6">
    <source>
        <dbReference type="Google" id="ProtNLM"/>
    </source>
</evidence>
<evidence type="ECO:0000259" key="2">
    <source>
        <dbReference type="Pfam" id="PF17802"/>
    </source>
</evidence>
<accession>A0ABP5IE96</accession>
<feature type="compositionally biased region" description="Pro residues" evidence="1">
    <location>
        <begin position="120"/>
        <end position="134"/>
    </location>
</feature>
<reference evidence="5" key="1">
    <citation type="journal article" date="2019" name="Int. J. Syst. Evol. Microbiol.">
        <title>The Global Catalogue of Microorganisms (GCM) 10K type strain sequencing project: providing services to taxonomists for standard genome sequencing and annotation.</title>
        <authorList>
            <consortium name="The Broad Institute Genomics Platform"/>
            <consortium name="The Broad Institute Genome Sequencing Center for Infectious Disease"/>
            <person name="Wu L."/>
            <person name="Ma J."/>
        </authorList>
    </citation>
    <scope>NUCLEOTIDE SEQUENCE [LARGE SCALE GENOMIC DNA]</scope>
    <source>
        <strain evidence="5">JCM 15478</strain>
    </source>
</reference>
<dbReference type="InterPro" id="IPR013320">
    <property type="entry name" value="ConA-like_dom_sf"/>
</dbReference>
<dbReference type="SUPFAM" id="SSF49478">
    <property type="entry name" value="Cna protein B-type domain"/>
    <property type="match status" value="1"/>
</dbReference>
<dbReference type="Pfam" id="PF17802">
    <property type="entry name" value="SpaA"/>
    <property type="match status" value="1"/>
</dbReference>
<dbReference type="InterPro" id="IPR055354">
    <property type="entry name" value="DUF7507"/>
</dbReference>
<proteinExistence type="predicted"/>
<keyword evidence="5" id="KW-1185">Reference proteome</keyword>
<feature type="region of interest" description="Disordered" evidence="1">
    <location>
        <begin position="106"/>
        <end position="139"/>
    </location>
</feature>
<evidence type="ECO:0000313" key="5">
    <source>
        <dbReference type="Proteomes" id="UP001500016"/>
    </source>
</evidence>
<dbReference type="InterPro" id="IPR013783">
    <property type="entry name" value="Ig-like_fold"/>
</dbReference>
<comment type="caution">
    <text evidence="4">The sequence shown here is derived from an EMBL/GenBank/DDBJ whole genome shotgun (WGS) entry which is preliminary data.</text>
</comment>
<evidence type="ECO:0000313" key="4">
    <source>
        <dbReference type="EMBL" id="GAA2098624.1"/>
    </source>
</evidence>
<dbReference type="EMBL" id="BAAAPE010000019">
    <property type="protein sequence ID" value="GAA2098624.1"/>
    <property type="molecule type" value="Genomic_DNA"/>
</dbReference>
<dbReference type="SUPFAM" id="SSF49899">
    <property type="entry name" value="Concanavalin A-like lectins/glucanases"/>
    <property type="match status" value="1"/>
</dbReference>
<feature type="region of interest" description="Disordered" evidence="1">
    <location>
        <begin position="303"/>
        <end position="326"/>
    </location>
</feature>
<dbReference type="Gene3D" id="2.60.120.200">
    <property type="match status" value="1"/>
</dbReference>
<dbReference type="RefSeq" id="WP_344534116.1">
    <property type="nucleotide sequence ID" value="NZ_BAAAPE010000019.1"/>
</dbReference>
<dbReference type="InterPro" id="IPR041033">
    <property type="entry name" value="SpaA_PFL_dom_1"/>
</dbReference>
<organism evidence="4 5">
    <name type="scientific">Streptomyces albiaxialis</name>
    <dbReference type="NCBI Taxonomy" id="329523"/>
    <lineage>
        <taxon>Bacteria</taxon>
        <taxon>Bacillati</taxon>
        <taxon>Actinomycetota</taxon>
        <taxon>Actinomycetes</taxon>
        <taxon>Kitasatosporales</taxon>
        <taxon>Streptomycetaceae</taxon>
        <taxon>Streptomyces</taxon>
    </lineage>
</organism>
<evidence type="ECO:0000259" key="3">
    <source>
        <dbReference type="Pfam" id="PF24346"/>
    </source>
</evidence>
<evidence type="ECO:0000256" key="1">
    <source>
        <dbReference type="SAM" id="MobiDB-lite"/>
    </source>
</evidence>
<feature type="region of interest" description="Disordered" evidence="1">
    <location>
        <begin position="1"/>
        <end position="38"/>
    </location>
</feature>
<dbReference type="Gene3D" id="2.60.40.10">
    <property type="entry name" value="Immunoglobulins"/>
    <property type="match status" value="2"/>
</dbReference>
<protein>
    <recommendedName>
        <fullName evidence="6">Prealbumin-like fold domain-containing protein</fullName>
    </recommendedName>
</protein>
<sequence>MPARAALPAPPPPSSSGGGARRRRPARNGSGLHRLGPHRLGPHRLGLLGGLALLPALLAPLSAPAAAAGSAAQPSPSIYVEEDFTRATAPDFLGYGSACLTGAPAAASPPANGTHTLGGCPPPSEPGGPVPPPGADGHGYLQLTDARTDQSGAALYNHPIPAEDGLVVSFEQWQYGPTAVFNGEKRAADGISFFLVDGDATLDTPGAFGGSLGYAQKNDPVEGTVPGVEQGYLGVGLDVLGNYFNDGEGRGSGCPADQRSPAGTVFPSISSTGPNMVTVRGPGDGLDGYCFLDATYTGNHSADAGWESSLPGELHGPTTEVSDDPVQAERDLEPSKRTVTVEISPAPDPVMTVWIDFHDGNGPQAVLSRPAPGPVPSTYKFGFAGSTGVWSNVHLIRNVVIGKPAPALSIAKSVPDDLPVPLSEGDSVPYSYTVTNTGNTELDDVTVVDDRLGPISCPQTTLAPGAHMTCTGTGTVTAADAERGHVTNTATATATHDGKEVGPEKDDLTLPVRGDGGAVTVRKVDAHNGEPLTGAVFQLWRESNGVPGLQTGGSDPDTRTGSGCATDTKGLCVFSGLSRGTYYLLETAVPDGYRLPENPVTGPFTVAEDEHLSKKIANPRDTCGKGKGKGCK</sequence>